<dbReference type="HAMAP" id="MF_01373">
    <property type="entry name" value="LpqB_lipoprot"/>
    <property type="match status" value="1"/>
</dbReference>
<keyword evidence="9" id="KW-1185">Reference proteome</keyword>
<dbReference type="Pfam" id="PF10646">
    <property type="entry name" value="Germane"/>
    <property type="match status" value="1"/>
</dbReference>
<evidence type="ECO:0000313" key="9">
    <source>
        <dbReference type="Proteomes" id="UP000641514"/>
    </source>
</evidence>
<dbReference type="NCBIfam" id="NF010141">
    <property type="entry name" value="PRK13616.1"/>
    <property type="match status" value="1"/>
</dbReference>
<dbReference type="InterPro" id="IPR023959">
    <property type="entry name" value="LpqB"/>
</dbReference>
<accession>A0A916UBF2</accession>
<dbReference type="AlphaFoldDB" id="A0A916UBF2"/>
<dbReference type="PROSITE" id="PS51257">
    <property type="entry name" value="PROKAR_LIPOPROTEIN"/>
    <property type="match status" value="1"/>
</dbReference>
<keyword evidence="2 6" id="KW-0732">Signal</keyword>
<dbReference type="InterPro" id="IPR059026">
    <property type="entry name" value="LpqB_N"/>
</dbReference>
<evidence type="ECO:0000256" key="2">
    <source>
        <dbReference type="ARBA" id="ARBA00022729"/>
    </source>
</evidence>
<evidence type="ECO:0000256" key="6">
    <source>
        <dbReference type="HAMAP-Rule" id="MF_01373"/>
    </source>
</evidence>
<dbReference type="InterPro" id="IPR019606">
    <property type="entry name" value="GerMN"/>
</dbReference>
<dbReference type="Pfam" id="PF25976">
    <property type="entry name" value="LpqB_N"/>
    <property type="match status" value="1"/>
</dbReference>
<feature type="domain" description="GerMN" evidence="7">
    <location>
        <begin position="199"/>
        <end position="297"/>
    </location>
</feature>
<evidence type="ECO:0000259" key="7">
    <source>
        <dbReference type="SMART" id="SM00909"/>
    </source>
</evidence>
<evidence type="ECO:0000256" key="1">
    <source>
        <dbReference type="ARBA" id="ARBA00022475"/>
    </source>
</evidence>
<reference evidence="8" key="1">
    <citation type="journal article" date="2014" name="Int. J. Syst. Evol. Microbiol.">
        <title>Complete genome sequence of Corynebacterium casei LMG S-19264T (=DSM 44701T), isolated from a smear-ripened cheese.</title>
        <authorList>
            <consortium name="US DOE Joint Genome Institute (JGI-PGF)"/>
            <person name="Walter F."/>
            <person name="Albersmeier A."/>
            <person name="Kalinowski J."/>
            <person name="Ruckert C."/>
        </authorList>
    </citation>
    <scope>NUCLEOTIDE SEQUENCE</scope>
    <source>
        <strain evidence="8">CGMCC 1.15478</strain>
    </source>
</reference>
<dbReference type="RefSeq" id="WP_229675887.1">
    <property type="nucleotide sequence ID" value="NZ_BMJH01000002.1"/>
</dbReference>
<keyword evidence="5 6" id="KW-0449">Lipoprotein</keyword>
<evidence type="ECO:0000313" key="8">
    <source>
        <dbReference type="EMBL" id="GGC66395.1"/>
    </source>
</evidence>
<dbReference type="Proteomes" id="UP000641514">
    <property type="component" value="Unassembled WGS sequence"/>
</dbReference>
<evidence type="ECO:0000256" key="4">
    <source>
        <dbReference type="ARBA" id="ARBA00023139"/>
    </source>
</evidence>
<dbReference type="EMBL" id="BMJH01000002">
    <property type="protein sequence ID" value="GGC66395.1"/>
    <property type="molecule type" value="Genomic_DNA"/>
</dbReference>
<comment type="subcellular location">
    <subcellularLocation>
        <location evidence="6">Cell membrane</location>
        <topology evidence="6">Lipid-anchor</topology>
    </subcellularLocation>
</comment>
<proteinExistence type="inferred from homology"/>
<sequence length="588" mass="61753">MKRGALVTVVVSIMVLLVGCTALPTESQPRAIGTIPREAATTAVPEPTPGIDAFPLVREFIRASAQPAQRHAAARKFLTEQADSQWNDSASTVIASRVDVLSEGLRTSDTATFAVRAEKVGQLSADGVFTAEEGTLETRITAVLVDGEWRIDELSNGVIMERPHFFSSYERLAVHFLDSTGQRLVPDLRWVSVTEEQKVPQLMAMLIDGPSSRLAPGVSSQFSGDVRLRGPITKVDGRTTQVGIGLGGVRMDFQGLGSATAEERRRLAAQVVWTLDSADIPGPYVIEADGAPLDEQTASGWTRQDVALMDPHGGTDAQVGLHAVVDGALVAVTDTSVNPVPGTAGALDNAEAAAISHDGRFVAVVGRNSESEGAAYQLLVGAYGGSLAVAAEGSSLTRPTWSANDNAVWVVVDGTDVQRVVRNPTTGELVSVDVESGSLSALQGQITSFRLAADGVRAAFIVGGRVFVAVVAEPSPGEFTLVNPQPVALNLTDTAVALDWGTADSLLVVRNTVEAPVARVAADGSRVDALPRGNLSPPVTAVDASPSIEYVADSRGVLRLGPDEAEGERFWREVPRLMGVDAQPVLPG</sequence>
<evidence type="ECO:0000256" key="5">
    <source>
        <dbReference type="ARBA" id="ARBA00023288"/>
    </source>
</evidence>
<dbReference type="Pfam" id="PF10647">
    <property type="entry name" value="Gmad1"/>
    <property type="match status" value="1"/>
</dbReference>
<comment type="similarity">
    <text evidence="6">Belongs to the LpqB lipoprotein family.</text>
</comment>
<protein>
    <recommendedName>
        <fullName evidence="6">Lipoprotein LpqB</fullName>
    </recommendedName>
</protein>
<dbReference type="SUPFAM" id="SSF82171">
    <property type="entry name" value="DPP6 N-terminal domain-like"/>
    <property type="match status" value="1"/>
</dbReference>
<dbReference type="SMART" id="SM00909">
    <property type="entry name" value="Germane"/>
    <property type="match status" value="1"/>
</dbReference>
<reference evidence="8" key="2">
    <citation type="submission" date="2020-09" db="EMBL/GenBank/DDBJ databases">
        <authorList>
            <person name="Sun Q."/>
            <person name="Zhou Y."/>
        </authorList>
    </citation>
    <scope>NUCLEOTIDE SEQUENCE</scope>
    <source>
        <strain evidence="8">CGMCC 1.15478</strain>
    </source>
</reference>
<comment type="caution">
    <text evidence="8">The sequence shown here is derived from an EMBL/GenBank/DDBJ whole genome shotgun (WGS) entry which is preliminary data.</text>
</comment>
<organism evidence="8 9">
    <name type="scientific">Hoyosella rhizosphaerae</name>
    <dbReference type="NCBI Taxonomy" id="1755582"/>
    <lineage>
        <taxon>Bacteria</taxon>
        <taxon>Bacillati</taxon>
        <taxon>Actinomycetota</taxon>
        <taxon>Actinomycetes</taxon>
        <taxon>Mycobacteriales</taxon>
        <taxon>Hoyosellaceae</taxon>
        <taxon>Hoyosella</taxon>
    </lineage>
</organism>
<dbReference type="InterPro" id="IPR018910">
    <property type="entry name" value="LpqB_C"/>
</dbReference>
<keyword evidence="1 6" id="KW-1003">Cell membrane</keyword>
<name>A0A916UBF2_9ACTN</name>
<dbReference type="GO" id="GO:0005886">
    <property type="term" value="C:plasma membrane"/>
    <property type="evidence" value="ECO:0007669"/>
    <property type="project" value="UniProtKB-SubCell"/>
</dbReference>
<keyword evidence="3 6" id="KW-0472">Membrane</keyword>
<gene>
    <name evidence="6 8" type="primary">lpqB</name>
    <name evidence="8" type="ORF">GCM10011410_18710</name>
</gene>
<keyword evidence="4 6" id="KW-0564">Palmitate</keyword>
<evidence type="ECO:0000256" key="3">
    <source>
        <dbReference type="ARBA" id="ARBA00023136"/>
    </source>
</evidence>